<dbReference type="SUPFAM" id="SSF53807">
    <property type="entry name" value="Helical backbone' metal receptor"/>
    <property type="match status" value="1"/>
</dbReference>
<evidence type="ECO:0000313" key="2">
    <source>
        <dbReference type="EMBL" id="NYV27731.1"/>
    </source>
</evidence>
<keyword evidence="1" id="KW-0732">Signal</keyword>
<accession>A0A7Z0PEG2</accession>
<dbReference type="RefSeq" id="WP_180135757.1">
    <property type="nucleotide sequence ID" value="NZ_JABMKT010000009.1"/>
</dbReference>
<dbReference type="GO" id="GO:0030001">
    <property type="term" value="P:metal ion transport"/>
    <property type="evidence" value="ECO:0007669"/>
    <property type="project" value="InterPro"/>
</dbReference>
<reference evidence="2 3" key="1">
    <citation type="submission" date="2020-05" db="EMBL/GenBank/DDBJ databases">
        <title>Streptobacillus felis strain LHL191014123.</title>
        <authorList>
            <person name="Fawzy A."/>
            <person name="Rau J."/>
            <person name="Risse K."/>
            <person name="Schauerte N."/>
            <person name="Geiger C."/>
            <person name="Blom J."/>
            <person name="Imirzalioglu C."/>
            <person name="Falgenhauer J."/>
            <person name="Bach A."/>
            <person name="Herden C."/>
            <person name="Eisenberg T."/>
        </authorList>
    </citation>
    <scope>NUCLEOTIDE SEQUENCE [LARGE SCALE GENOMIC DNA]</scope>
    <source>
        <strain evidence="2 3">LHL191014123</strain>
    </source>
</reference>
<feature type="signal peptide" evidence="1">
    <location>
        <begin position="1"/>
        <end position="18"/>
    </location>
</feature>
<dbReference type="AlphaFoldDB" id="A0A7Z0PEG2"/>
<organism evidence="2 3">
    <name type="scientific">Streptobacillus felis</name>
    <dbReference type="NCBI Taxonomy" id="1384509"/>
    <lineage>
        <taxon>Bacteria</taxon>
        <taxon>Fusobacteriati</taxon>
        <taxon>Fusobacteriota</taxon>
        <taxon>Fusobacteriia</taxon>
        <taxon>Fusobacteriales</taxon>
        <taxon>Leptotrichiaceae</taxon>
        <taxon>Streptobacillus</taxon>
    </lineage>
</organism>
<sequence length="297" mass="33909">MKRIILGLTIFFSLISNAAVNKKIVTSNQVSYTLATKVLSGTDINVVSAVDAYTDMYKQKVTFQNLNNKSDIFSDAGVVVTFSKILPDDFLYEQARRYNIGVIEIDLGYSYRDNNALMLSNKINEDGSQNRNVWLDFSNIYKMIDILSSDLVEIYPESSEIIVENSEKLKLEFLNMFNEFTETIFNSSEDIGVIYLGDSEMDFLLDSLEIYHQNLPYNANIDLIKKTMSETGIKKIVSSKTLNKSLRDKLIKEGIEFVKLDLGNIPLDKNDDEIMDIDGYINIVKTNLDRLKKLFLK</sequence>
<name>A0A7Z0PEG2_9FUSO</name>
<evidence type="ECO:0000256" key="1">
    <source>
        <dbReference type="SAM" id="SignalP"/>
    </source>
</evidence>
<keyword evidence="3" id="KW-1185">Reference proteome</keyword>
<feature type="chain" id="PRO_5030546088" evidence="1">
    <location>
        <begin position="19"/>
        <end position="297"/>
    </location>
</feature>
<dbReference type="Proteomes" id="UP000526184">
    <property type="component" value="Unassembled WGS sequence"/>
</dbReference>
<dbReference type="Gene3D" id="3.40.50.1980">
    <property type="entry name" value="Nitrogenase molybdenum iron protein domain"/>
    <property type="match status" value="1"/>
</dbReference>
<evidence type="ECO:0000313" key="3">
    <source>
        <dbReference type="Proteomes" id="UP000526184"/>
    </source>
</evidence>
<protein>
    <submittedName>
        <fullName evidence="2">Zinc ABC transporter substrate-binding protein</fullName>
    </submittedName>
</protein>
<dbReference type="InterPro" id="IPR006127">
    <property type="entry name" value="ZnuA-like"/>
</dbReference>
<gene>
    <name evidence="2" type="ORF">HP397_02665</name>
</gene>
<dbReference type="EMBL" id="JABMKT010000009">
    <property type="protein sequence ID" value="NYV27731.1"/>
    <property type="molecule type" value="Genomic_DNA"/>
</dbReference>
<dbReference type="Pfam" id="PF01297">
    <property type="entry name" value="ZnuA"/>
    <property type="match status" value="1"/>
</dbReference>
<dbReference type="GO" id="GO:0046872">
    <property type="term" value="F:metal ion binding"/>
    <property type="evidence" value="ECO:0007669"/>
    <property type="project" value="InterPro"/>
</dbReference>
<comment type="caution">
    <text evidence="2">The sequence shown here is derived from an EMBL/GenBank/DDBJ whole genome shotgun (WGS) entry which is preliminary data.</text>
</comment>
<proteinExistence type="predicted"/>